<evidence type="ECO:0000256" key="1">
    <source>
        <dbReference type="ARBA" id="ARBA00000085"/>
    </source>
</evidence>
<dbReference type="GO" id="GO:0005886">
    <property type="term" value="C:plasma membrane"/>
    <property type="evidence" value="ECO:0007669"/>
    <property type="project" value="TreeGrafter"/>
</dbReference>
<accession>A0A4Z1BY58</accession>
<dbReference type="GO" id="GO:0000160">
    <property type="term" value="P:phosphorelay signal transduction system"/>
    <property type="evidence" value="ECO:0007669"/>
    <property type="project" value="UniProtKB-KW"/>
</dbReference>
<dbReference type="PANTHER" id="PTHR45436">
    <property type="entry name" value="SENSOR HISTIDINE KINASE YKOH"/>
    <property type="match status" value="1"/>
</dbReference>
<evidence type="ECO:0000256" key="3">
    <source>
        <dbReference type="ARBA" id="ARBA00012438"/>
    </source>
</evidence>
<dbReference type="Proteomes" id="UP000297972">
    <property type="component" value="Unassembled WGS sequence"/>
</dbReference>
<keyword evidence="9" id="KW-0902">Two-component regulatory system</keyword>
<dbReference type="SUPFAM" id="SSF55874">
    <property type="entry name" value="ATPase domain of HSP90 chaperone/DNA topoisomerase II/histidine kinase"/>
    <property type="match status" value="1"/>
</dbReference>
<sequence>MEVEVGFRETCIGDGAALERVVMNLLRNAIDYCGRHVVLRVTGRVLEVQDNGPGIPVDQRERVFEPFYRLRPQAGGSGLGLNLVAEVVARHDGRVTIRSAPGGGTIVRVELGLGDAYRTGAGAPAGG</sequence>
<dbReference type="InterPro" id="IPR004358">
    <property type="entry name" value="Sig_transdc_His_kin-like_C"/>
</dbReference>
<comment type="caution">
    <text evidence="12">The sequence shown here is derived from an EMBL/GenBank/DDBJ whole genome shotgun (WGS) entry which is preliminary data.</text>
</comment>
<dbReference type="SMART" id="SM00387">
    <property type="entry name" value="HATPase_c"/>
    <property type="match status" value="1"/>
</dbReference>
<dbReference type="InterPro" id="IPR036890">
    <property type="entry name" value="HATPase_C_sf"/>
</dbReference>
<keyword evidence="13" id="KW-1185">Reference proteome</keyword>
<dbReference type="Gene3D" id="3.30.565.10">
    <property type="entry name" value="Histidine kinase-like ATPase, C-terminal domain"/>
    <property type="match status" value="1"/>
</dbReference>
<evidence type="ECO:0000256" key="7">
    <source>
        <dbReference type="ARBA" id="ARBA00022777"/>
    </source>
</evidence>
<keyword evidence="5" id="KW-0808">Transferase</keyword>
<dbReference type="GO" id="GO:0004673">
    <property type="term" value="F:protein histidine kinase activity"/>
    <property type="evidence" value="ECO:0007669"/>
    <property type="project" value="UniProtKB-EC"/>
</dbReference>
<evidence type="ECO:0000256" key="8">
    <source>
        <dbReference type="ARBA" id="ARBA00022989"/>
    </source>
</evidence>
<keyword evidence="8" id="KW-1133">Transmembrane helix</keyword>
<proteinExistence type="predicted"/>
<dbReference type="RefSeq" id="WP_135818217.1">
    <property type="nucleotide sequence ID" value="NZ_SRPG01000152.1"/>
</dbReference>
<protein>
    <recommendedName>
        <fullName evidence="3">histidine kinase</fullName>
        <ecNumber evidence="3">2.7.13.3</ecNumber>
    </recommendedName>
</protein>
<evidence type="ECO:0000313" key="13">
    <source>
        <dbReference type="Proteomes" id="UP000297972"/>
    </source>
</evidence>
<dbReference type="Pfam" id="PF02518">
    <property type="entry name" value="HATPase_c"/>
    <property type="match status" value="1"/>
</dbReference>
<dbReference type="CDD" id="cd00075">
    <property type="entry name" value="HATPase"/>
    <property type="match status" value="1"/>
</dbReference>
<dbReference type="InterPro" id="IPR003594">
    <property type="entry name" value="HATPase_dom"/>
</dbReference>
<reference evidence="12 13" key="1">
    <citation type="submission" date="2019-03" db="EMBL/GenBank/DDBJ databases">
        <authorList>
            <person name="Li J."/>
        </authorList>
    </citation>
    <scope>NUCLEOTIDE SEQUENCE [LARGE SCALE GENOMIC DNA]</scope>
    <source>
        <strain evidence="12 13">3058</strain>
    </source>
</reference>
<comment type="catalytic activity">
    <reaction evidence="1">
        <text>ATP + protein L-histidine = ADP + protein N-phospho-L-histidine.</text>
        <dbReference type="EC" id="2.7.13.3"/>
    </reaction>
</comment>
<dbReference type="InterPro" id="IPR005467">
    <property type="entry name" value="His_kinase_dom"/>
</dbReference>
<comment type="subcellular location">
    <subcellularLocation>
        <location evidence="2">Membrane</location>
        <topology evidence="2">Multi-pass membrane protein</topology>
    </subcellularLocation>
</comment>
<gene>
    <name evidence="12" type="ORF">E4L95_14555</name>
</gene>
<organism evidence="12 13">
    <name type="scientific">Paracoccus liaowanqingii</name>
    <dbReference type="NCBI Taxonomy" id="2560053"/>
    <lineage>
        <taxon>Bacteria</taxon>
        <taxon>Pseudomonadati</taxon>
        <taxon>Pseudomonadota</taxon>
        <taxon>Alphaproteobacteria</taxon>
        <taxon>Rhodobacterales</taxon>
        <taxon>Paracoccaceae</taxon>
        <taxon>Paracoccus</taxon>
    </lineage>
</organism>
<keyword evidence="10" id="KW-0472">Membrane</keyword>
<dbReference type="OrthoDB" id="9804645at2"/>
<evidence type="ECO:0000256" key="9">
    <source>
        <dbReference type="ARBA" id="ARBA00023012"/>
    </source>
</evidence>
<keyword evidence="7 12" id="KW-0418">Kinase</keyword>
<dbReference type="InterPro" id="IPR050428">
    <property type="entry name" value="TCS_sensor_his_kinase"/>
</dbReference>
<keyword evidence="4" id="KW-0597">Phosphoprotein</keyword>
<evidence type="ECO:0000256" key="4">
    <source>
        <dbReference type="ARBA" id="ARBA00022553"/>
    </source>
</evidence>
<evidence type="ECO:0000259" key="11">
    <source>
        <dbReference type="PROSITE" id="PS50109"/>
    </source>
</evidence>
<dbReference type="EMBL" id="SRPG01000152">
    <property type="protein sequence ID" value="TGN55951.1"/>
    <property type="molecule type" value="Genomic_DNA"/>
</dbReference>
<evidence type="ECO:0000256" key="2">
    <source>
        <dbReference type="ARBA" id="ARBA00004141"/>
    </source>
</evidence>
<dbReference type="EC" id="2.7.13.3" evidence="3"/>
<evidence type="ECO:0000256" key="5">
    <source>
        <dbReference type="ARBA" id="ARBA00022679"/>
    </source>
</evidence>
<dbReference type="PROSITE" id="PS50109">
    <property type="entry name" value="HIS_KIN"/>
    <property type="match status" value="1"/>
</dbReference>
<evidence type="ECO:0000256" key="6">
    <source>
        <dbReference type="ARBA" id="ARBA00022692"/>
    </source>
</evidence>
<evidence type="ECO:0000256" key="10">
    <source>
        <dbReference type="ARBA" id="ARBA00023136"/>
    </source>
</evidence>
<feature type="domain" description="Histidine kinase" evidence="11">
    <location>
        <begin position="1"/>
        <end position="115"/>
    </location>
</feature>
<dbReference type="PANTHER" id="PTHR45436:SF15">
    <property type="entry name" value="SENSOR HISTIDINE KINASE CUSS"/>
    <property type="match status" value="1"/>
</dbReference>
<dbReference type="PRINTS" id="PR00344">
    <property type="entry name" value="BCTRLSENSOR"/>
</dbReference>
<name>A0A4Z1BY58_9RHOB</name>
<evidence type="ECO:0000313" key="12">
    <source>
        <dbReference type="EMBL" id="TGN55951.1"/>
    </source>
</evidence>
<keyword evidence="6" id="KW-0812">Transmembrane</keyword>
<dbReference type="AlphaFoldDB" id="A0A4Z1BY58"/>